<dbReference type="Pfam" id="PF05050">
    <property type="entry name" value="Methyltransf_21"/>
    <property type="match status" value="1"/>
</dbReference>
<dbReference type="AlphaFoldDB" id="A0A1L3SUK4"/>
<dbReference type="InterPro" id="IPR006342">
    <property type="entry name" value="FkbM_mtfrase"/>
</dbReference>
<keyword evidence="3" id="KW-1185">Reference proteome</keyword>
<dbReference type="STRING" id="1670800.BSQ44_18105"/>
<dbReference type="SUPFAM" id="SSF53335">
    <property type="entry name" value="S-adenosyl-L-methionine-dependent methyltransferases"/>
    <property type="match status" value="1"/>
</dbReference>
<accession>A0A1L3SUK4</accession>
<dbReference type="PANTHER" id="PTHR34203">
    <property type="entry name" value="METHYLTRANSFERASE, FKBM FAMILY PROTEIN"/>
    <property type="match status" value="1"/>
</dbReference>
<evidence type="ECO:0000259" key="1">
    <source>
        <dbReference type="Pfam" id="PF05050"/>
    </source>
</evidence>
<feature type="domain" description="Methyltransferase FkbM" evidence="1">
    <location>
        <begin position="72"/>
        <end position="222"/>
    </location>
</feature>
<dbReference type="NCBIfam" id="TIGR01444">
    <property type="entry name" value="fkbM_fam"/>
    <property type="match status" value="1"/>
</dbReference>
<dbReference type="Gene3D" id="3.40.50.150">
    <property type="entry name" value="Vaccinia Virus protein VP39"/>
    <property type="match status" value="1"/>
</dbReference>
<evidence type="ECO:0000313" key="3">
    <source>
        <dbReference type="Proteomes" id="UP000182840"/>
    </source>
</evidence>
<proteinExistence type="predicted"/>
<dbReference type="InterPro" id="IPR052514">
    <property type="entry name" value="SAM-dependent_MTase"/>
</dbReference>
<evidence type="ECO:0000313" key="2">
    <source>
        <dbReference type="EMBL" id="APH73068.1"/>
    </source>
</evidence>
<dbReference type="Proteomes" id="UP000182840">
    <property type="component" value="Chromosome"/>
</dbReference>
<organism evidence="2 3">
    <name type="scientific">Aquibium oceanicum</name>
    <dbReference type="NCBI Taxonomy" id="1670800"/>
    <lineage>
        <taxon>Bacteria</taxon>
        <taxon>Pseudomonadati</taxon>
        <taxon>Pseudomonadota</taxon>
        <taxon>Alphaproteobacteria</taxon>
        <taxon>Hyphomicrobiales</taxon>
        <taxon>Phyllobacteriaceae</taxon>
        <taxon>Aquibium</taxon>
    </lineage>
</organism>
<dbReference type="KEGG" id="meso:BSQ44_18105"/>
<protein>
    <recommendedName>
        <fullName evidence="1">Methyltransferase FkbM domain-containing protein</fullName>
    </recommendedName>
</protein>
<dbReference type="PANTHER" id="PTHR34203:SF15">
    <property type="entry name" value="SLL1173 PROTEIN"/>
    <property type="match status" value="1"/>
</dbReference>
<sequence length="244" mass="26553">MVSALANPFRNVKLHWRRLMNRRVVELDGIKVSTAAAGLPRSVRSALFKETYEVHERRLVRQIVRPGNRVLEIGAGIGVVASLAARLCGPGNLVSYEANPKLEPIIRGNFALNGVEPRLVMRAVNLDGRPVTFNRDDNIVSSSLAKRGSSAEAIEVAADAFDDIVRDHRPGIVIMDVEGIETDLLSQGNLDGVAHIVVEIHPQVTGQEVIDTMLARLEGLGFAVAERAHKTLHLVRETSGTPAQ</sequence>
<reference evidence="3" key="1">
    <citation type="submission" date="2016-11" db="EMBL/GenBank/DDBJ databases">
        <title>Mesorhizobium oceanicum sp. nov., isolated from deep seawater in South China Sea.</title>
        <authorList>
            <person name="Fu G.-Y."/>
        </authorList>
    </citation>
    <scope>NUCLEOTIDE SEQUENCE [LARGE SCALE GENOMIC DNA]</scope>
    <source>
        <strain evidence="3">B7</strain>
    </source>
</reference>
<dbReference type="InterPro" id="IPR029063">
    <property type="entry name" value="SAM-dependent_MTases_sf"/>
</dbReference>
<name>A0A1L3SUK4_9HYPH</name>
<dbReference type="EMBL" id="CP018171">
    <property type="protein sequence ID" value="APH73068.1"/>
    <property type="molecule type" value="Genomic_DNA"/>
</dbReference>
<gene>
    <name evidence="2" type="ORF">BSQ44_18105</name>
</gene>